<dbReference type="AlphaFoldDB" id="A0A849CH55"/>
<dbReference type="Proteomes" id="UP000586827">
    <property type="component" value="Unassembled WGS sequence"/>
</dbReference>
<dbReference type="GO" id="GO:0047372">
    <property type="term" value="F:monoacylglycerol lipase activity"/>
    <property type="evidence" value="ECO:0007669"/>
    <property type="project" value="TreeGrafter"/>
</dbReference>
<dbReference type="SUPFAM" id="SSF53474">
    <property type="entry name" value="alpha/beta-Hydrolases"/>
    <property type="match status" value="1"/>
</dbReference>
<organism evidence="2 3">
    <name type="scientific">Nocardia uniformis</name>
    <dbReference type="NCBI Taxonomy" id="53432"/>
    <lineage>
        <taxon>Bacteria</taxon>
        <taxon>Bacillati</taxon>
        <taxon>Actinomycetota</taxon>
        <taxon>Actinomycetes</taxon>
        <taxon>Mycobacteriales</taxon>
        <taxon>Nocardiaceae</taxon>
        <taxon>Nocardia</taxon>
    </lineage>
</organism>
<dbReference type="RefSeq" id="WP_067527173.1">
    <property type="nucleotide sequence ID" value="NZ_JABELX010000019.1"/>
</dbReference>
<feature type="domain" description="AB hydrolase-1" evidence="1">
    <location>
        <begin position="22"/>
        <end position="268"/>
    </location>
</feature>
<evidence type="ECO:0000259" key="1">
    <source>
        <dbReference type="Pfam" id="PF12697"/>
    </source>
</evidence>
<sequence>MNALARFDTPPPIRRVGSGEPLLLVHGFTMNWQAWGAVIDELATEFDVLAVTLPGHWGGPPVTGSASVAGFADYLEQVMDEAGWATAHFAGNSLGGYLSFELGARGRARSITGIGVPGLWRIGGAVAASVSRKFKLMGYGLPLIPLTRLPIVAQLTRLSVLRMLSYRPTRVPAPLAAIAIESAAHCRCYHEFLAQSATDIGNSADDVGGNILERVTAPTTVVFCEYDRIVPPRPSSARMVTGLPKVRSRTLSGVGHVPMLEAPAQVAAEIRSTIRFAQSGGDASQLG</sequence>
<dbReference type="Gene3D" id="3.40.50.1820">
    <property type="entry name" value="alpha/beta hydrolase"/>
    <property type="match status" value="1"/>
</dbReference>
<accession>A0A849CH55</accession>
<reference evidence="2 3" key="1">
    <citation type="submission" date="2020-05" db="EMBL/GenBank/DDBJ databases">
        <title>MicrobeNet Type strains.</title>
        <authorList>
            <person name="Nicholson A.C."/>
        </authorList>
    </citation>
    <scope>NUCLEOTIDE SEQUENCE [LARGE SCALE GENOMIC DNA]</scope>
    <source>
        <strain evidence="2 3">JCM 3224</strain>
    </source>
</reference>
<dbReference type="EMBL" id="JABELX010000019">
    <property type="protein sequence ID" value="NNH75219.1"/>
    <property type="molecule type" value="Genomic_DNA"/>
</dbReference>
<dbReference type="PANTHER" id="PTHR43798:SF5">
    <property type="entry name" value="MONOACYLGLYCEROL LIPASE ABHD6"/>
    <property type="match status" value="1"/>
</dbReference>
<evidence type="ECO:0000313" key="2">
    <source>
        <dbReference type="EMBL" id="NNH75219.1"/>
    </source>
</evidence>
<protein>
    <submittedName>
        <fullName evidence="2">Alpha/beta fold hydrolase</fullName>
    </submittedName>
</protein>
<dbReference type="InterPro" id="IPR029058">
    <property type="entry name" value="AB_hydrolase_fold"/>
</dbReference>
<dbReference type="PANTHER" id="PTHR43798">
    <property type="entry name" value="MONOACYLGLYCEROL LIPASE"/>
    <property type="match status" value="1"/>
</dbReference>
<gene>
    <name evidence="2" type="ORF">HLB23_36120</name>
</gene>
<dbReference type="GO" id="GO:0046464">
    <property type="term" value="P:acylglycerol catabolic process"/>
    <property type="evidence" value="ECO:0007669"/>
    <property type="project" value="TreeGrafter"/>
</dbReference>
<dbReference type="GO" id="GO:0016020">
    <property type="term" value="C:membrane"/>
    <property type="evidence" value="ECO:0007669"/>
    <property type="project" value="TreeGrafter"/>
</dbReference>
<name>A0A849CH55_9NOCA</name>
<evidence type="ECO:0000313" key="3">
    <source>
        <dbReference type="Proteomes" id="UP000586827"/>
    </source>
</evidence>
<dbReference type="Pfam" id="PF12697">
    <property type="entry name" value="Abhydrolase_6"/>
    <property type="match status" value="1"/>
</dbReference>
<keyword evidence="3" id="KW-1185">Reference proteome</keyword>
<dbReference type="InterPro" id="IPR000073">
    <property type="entry name" value="AB_hydrolase_1"/>
</dbReference>
<comment type="caution">
    <text evidence="2">The sequence shown here is derived from an EMBL/GenBank/DDBJ whole genome shotgun (WGS) entry which is preliminary data.</text>
</comment>
<proteinExistence type="predicted"/>
<keyword evidence="2" id="KW-0378">Hydrolase</keyword>
<dbReference type="InterPro" id="IPR050266">
    <property type="entry name" value="AB_hydrolase_sf"/>
</dbReference>